<evidence type="ECO:0000313" key="2">
    <source>
        <dbReference type="Proteomes" id="UP001057452"/>
    </source>
</evidence>
<accession>A0ACB9WYJ3</accession>
<dbReference type="Proteomes" id="UP001057452">
    <property type="component" value="Chromosome 10"/>
</dbReference>
<gene>
    <name evidence="1" type="ORF">KUCAC02_004426</name>
</gene>
<proteinExistence type="predicted"/>
<dbReference type="EMBL" id="CM043794">
    <property type="protein sequence ID" value="KAI4819155.1"/>
    <property type="molecule type" value="Genomic_DNA"/>
</dbReference>
<comment type="caution">
    <text evidence="1">The sequence shown here is derived from an EMBL/GenBank/DDBJ whole genome shotgun (WGS) entry which is preliminary data.</text>
</comment>
<reference evidence="1" key="1">
    <citation type="submission" date="2022-05" db="EMBL/GenBank/DDBJ databases">
        <title>Chromosome-level genome of Chaenocephalus aceratus.</title>
        <authorList>
            <person name="Park H."/>
        </authorList>
    </citation>
    <scope>NUCLEOTIDE SEQUENCE</scope>
    <source>
        <strain evidence="1">KU_202001</strain>
    </source>
</reference>
<organism evidence="1 2">
    <name type="scientific">Chaenocephalus aceratus</name>
    <name type="common">Blackfin icefish</name>
    <name type="synonym">Chaenichthys aceratus</name>
    <dbReference type="NCBI Taxonomy" id="36190"/>
    <lineage>
        <taxon>Eukaryota</taxon>
        <taxon>Metazoa</taxon>
        <taxon>Chordata</taxon>
        <taxon>Craniata</taxon>
        <taxon>Vertebrata</taxon>
        <taxon>Euteleostomi</taxon>
        <taxon>Actinopterygii</taxon>
        <taxon>Neopterygii</taxon>
        <taxon>Teleostei</taxon>
        <taxon>Neoteleostei</taxon>
        <taxon>Acanthomorphata</taxon>
        <taxon>Eupercaria</taxon>
        <taxon>Perciformes</taxon>
        <taxon>Notothenioidei</taxon>
        <taxon>Channichthyidae</taxon>
        <taxon>Chaenocephalus</taxon>
    </lineage>
</organism>
<name>A0ACB9WYJ3_CHAAC</name>
<evidence type="ECO:0000313" key="1">
    <source>
        <dbReference type="EMBL" id="KAI4819155.1"/>
    </source>
</evidence>
<sequence length="277" mass="31302">MNSMRDPLNTDHHHLTGNKLASTHHTALAMASTLQPLQRSVDSKHRLEVHTVSDTSSPESVEKEKNQNKNDDSSDDPKKKRQRRQRTHFTSQQLQELEATFQRNRYPDMSTREEIAVWTNLTEARVRVWFKNRRAKWRKRERNQQAELCKSGFGPQFQWTHAALRRHVPELHNMFSPPNSISSMTSSMVPSAVTGVPGSSLNSLNNLNNLSNPSLNSGVPTSACPYAPPTPPYVYRDTCNSSLASLRLKAKQHSSFGYVQNPAANLSACQYAVDRPV</sequence>
<keyword evidence="2" id="KW-1185">Reference proteome</keyword>
<protein>
    <submittedName>
        <fullName evidence="1">Uncharacterized protein</fullName>
    </submittedName>
</protein>